<feature type="region of interest" description="Disordered" evidence="1">
    <location>
        <begin position="30"/>
        <end position="62"/>
    </location>
</feature>
<name>A0ABU2ZTA7_9ALTE</name>
<dbReference type="InterPro" id="IPR055188">
    <property type="entry name" value="Choice_anch_I"/>
</dbReference>
<evidence type="ECO:0000313" key="5">
    <source>
        <dbReference type="Proteomes" id="UP001253545"/>
    </source>
</evidence>
<feature type="region of interest" description="Disordered" evidence="1">
    <location>
        <begin position="496"/>
        <end position="515"/>
    </location>
</feature>
<feature type="compositionally biased region" description="Low complexity" evidence="1">
    <location>
        <begin position="34"/>
        <end position="43"/>
    </location>
</feature>
<feature type="compositionally biased region" description="Gly residues" evidence="1">
    <location>
        <begin position="45"/>
        <end position="54"/>
    </location>
</feature>
<dbReference type="Gene3D" id="2.130.10.10">
    <property type="entry name" value="YVTN repeat-like/Quinoprotein amine dehydrogenase"/>
    <property type="match status" value="1"/>
</dbReference>
<sequence>MNKKYTFWKTLFLAGVMATVTACTLDGEDGAVGPTGPQGADGTDGADGGEGPAGTPGVSGKDLPRELSIEVVGRFATGIYGKSAAEIVQFHATSQSIFAVNAANNQIDVINLSSLPTVAVANPLNDESLSSSAFTFPDTVDVTDNNSSTTINLGDANSIAIFGDMLAIAVAADLKQDNGAVLFYSLDMQGQGSFVKGVEVGSLPDMVTFSPDGSKLLVANEGEPTSDYTNDPEGSISVISLNNGVPDDTASHINFTSDMTFSSDLVDPEDFDTDEKRMQLLANDGVKFAGPAGNTVAKDLEPEYITVSADGSKAYVALQENNAIAIVDLDDMNVEVRALGFKNWADYDIDFTNEDELPSFSRLPNVFGMYQPDSIASYSWNGASFILSANEGDSRDYDAYSEEIRVEDIIDPDELNQTLSPALQDLYDATGGDDGLGRLKITTALGDADNNGEYEALYAYGARSFSIWDQNINLVFDSGDDFGKISSAILGENFNSAHTENKGDNRSDDKGGEPEAIAVGDIEGRTYAFIASERSGDLFIYDVTNPFQVAFVAHYNNRDFDVEFELDDDLDNPCDTNEGLDCTEVPNAGDLGPESITFIDSASSPNGNALIVIGNEVSGTVTVYQITEL</sequence>
<evidence type="ECO:0000313" key="4">
    <source>
        <dbReference type="EMBL" id="MDT0595862.1"/>
    </source>
</evidence>
<feature type="domain" description="Choice-of-anchor I" evidence="3">
    <location>
        <begin position="84"/>
        <end position="558"/>
    </location>
</feature>
<dbReference type="InterPro" id="IPR015943">
    <property type="entry name" value="WD40/YVTN_repeat-like_dom_sf"/>
</dbReference>
<accession>A0ABU2ZTA7</accession>
<dbReference type="Proteomes" id="UP001253545">
    <property type="component" value="Unassembled WGS sequence"/>
</dbReference>
<dbReference type="EMBL" id="JAVRHX010000004">
    <property type="protein sequence ID" value="MDT0595862.1"/>
    <property type="molecule type" value="Genomic_DNA"/>
</dbReference>
<evidence type="ECO:0000256" key="1">
    <source>
        <dbReference type="SAM" id="MobiDB-lite"/>
    </source>
</evidence>
<dbReference type="PANTHER" id="PTHR46928:SF1">
    <property type="entry name" value="MESENCHYME-SPECIFIC CELL SURFACE GLYCOPROTEIN"/>
    <property type="match status" value="1"/>
</dbReference>
<dbReference type="PANTHER" id="PTHR46928">
    <property type="entry name" value="MESENCHYME-SPECIFIC CELL SURFACE GLYCOPROTEIN"/>
    <property type="match status" value="1"/>
</dbReference>
<evidence type="ECO:0000259" key="3">
    <source>
        <dbReference type="Pfam" id="PF22494"/>
    </source>
</evidence>
<feature type="chain" id="PRO_5046314931" evidence="2">
    <location>
        <begin position="23"/>
        <end position="629"/>
    </location>
</feature>
<feature type="compositionally biased region" description="Basic and acidic residues" evidence="1">
    <location>
        <begin position="499"/>
        <end position="513"/>
    </location>
</feature>
<dbReference type="SUPFAM" id="SSF50974">
    <property type="entry name" value="Nitrous oxide reductase, N-terminal domain"/>
    <property type="match status" value="1"/>
</dbReference>
<dbReference type="SUPFAM" id="SSF50969">
    <property type="entry name" value="YVTN repeat-like/Quinoprotein amine dehydrogenase"/>
    <property type="match status" value="1"/>
</dbReference>
<organism evidence="4 5">
    <name type="scientific">Glaciecola petra</name>
    <dbReference type="NCBI Taxonomy" id="3075602"/>
    <lineage>
        <taxon>Bacteria</taxon>
        <taxon>Pseudomonadati</taxon>
        <taxon>Pseudomonadota</taxon>
        <taxon>Gammaproteobacteria</taxon>
        <taxon>Alteromonadales</taxon>
        <taxon>Alteromonadaceae</taxon>
        <taxon>Glaciecola</taxon>
    </lineage>
</organism>
<feature type="signal peptide" evidence="2">
    <location>
        <begin position="1"/>
        <end position="22"/>
    </location>
</feature>
<evidence type="ECO:0000256" key="2">
    <source>
        <dbReference type="SAM" id="SignalP"/>
    </source>
</evidence>
<dbReference type="Pfam" id="PF22494">
    <property type="entry name" value="choice_anch_I"/>
    <property type="match status" value="1"/>
</dbReference>
<gene>
    <name evidence="4" type="ORF">RM552_13485</name>
</gene>
<dbReference type="InterPro" id="IPR052956">
    <property type="entry name" value="Mesenchyme-surface_protein"/>
</dbReference>
<keyword evidence="5" id="KW-1185">Reference proteome</keyword>
<dbReference type="InterPro" id="IPR011045">
    <property type="entry name" value="N2O_reductase_N"/>
</dbReference>
<dbReference type="PROSITE" id="PS51257">
    <property type="entry name" value="PROKAR_LIPOPROTEIN"/>
    <property type="match status" value="1"/>
</dbReference>
<comment type="caution">
    <text evidence="4">The sequence shown here is derived from an EMBL/GenBank/DDBJ whole genome shotgun (WGS) entry which is preliminary data.</text>
</comment>
<reference evidence="4 5" key="1">
    <citation type="submission" date="2023-09" db="EMBL/GenBank/DDBJ databases">
        <authorList>
            <person name="Rey-Velasco X."/>
        </authorList>
    </citation>
    <scope>NUCLEOTIDE SEQUENCE [LARGE SCALE GENOMIC DNA]</scope>
    <source>
        <strain evidence="4 5">P117</strain>
    </source>
</reference>
<keyword evidence="2" id="KW-0732">Signal</keyword>
<protein>
    <submittedName>
        <fullName evidence="4">Choice-of-anchor I family protein</fullName>
    </submittedName>
</protein>
<dbReference type="NCBIfam" id="NF038117">
    <property type="entry name" value="choice_anch_I"/>
    <property type="match status" value="1"/>
</dbReference>
<proteinExistence type="predicted"/>
<dbReference type="InterPro" id="IPR011044">
    <property type="entry name" value="Quino_amine_DH_bsu"/>
</dbReference>